<dbReference type="EMBL" id="LAZR01030161">
    <property type="protein sequence ID" value="KKL57449.1"/>
    <property type="molecule type" value="Genomic_DNA"/>
</dbReference>
<organism evidence="1">
    <name type="scientific">marine sediment metagenome</name>
    <dbReference type="NCBI Taxonomy" id="412755"/>
    <lineage>
        <taxon>unclassified sequences</taxon>
        <taxon>metagenomes</taxon>
        <taxon>ecological metagenomes</taxon>
    </lineage>
</organism>
<comment type="caution">
    <text evidence="1">The sequence shown here is derived from an EMBL/GenBank/DDBJ whole genome shotgun (WGS) entry which is preliminary data.</text>
</comment>
<sequence>MKKWLSTLIIILILTIPSLSFSGTQNGTITSDEGTVAMPLRNQASAAVNITGVWTSTIVFEVSNDFNTWTIVDVRSVSAQANVESTIINGYFTFTDLNGAIYVRVRATGLTTGTIIVALSASMGRS</sequence>
<proteinExistence type="predicted"/>
<reference evidence="1" key="1">
    <citation type="journal article" date="2015" name="Nature">
        <title>Complex archaea that bridge the gap between prokaryotes and eukaryotes.</title>
        <authorList>
            <person name="Spang A."/>
            <person name="Saw J.H."/>
            <person name="Jorgensen S.L."/>
            <person name="Zaremba-Niedzwiedzka K."/>
            <person name="Martijn J."/>
            <person name="Lind A.E."/>
            <person name="van Eijk R."/>
            <person name="Schleper C."/>
            <person name="Guy L."/>
            <person name="Ettema T.J."/>
        </authorList>
    </citation>
    <scope>NUCLEOTIDE SEQUENCE</scope>
</reference>
<accession>A0A0F9D7A2</accession>
<protein>
    <submittedName>
        <fullName evidence="1">Uncharacterized protein</fullName>
    </submittedName>
</protein>
<name>A0A0F9D7A2_9ZZZZ</name>
<dbReference type="AlphaFoldDB" id="A0A0F9D7A2"/>
<evidence type="ECO:0000313" key="1">
    <source>
        <dbReference type="EMBL" id="KKL57449.1"/>
    </source>
</evidence>
<gene>
    <name evidence="1" type="ORF">LCGC14_2235320</name>
</gene>